<keyword evidence="2" id="KW-1185">Reference proteome</keyword>
<reference evidence="1 2" key="1">
    <citation type="submission" date="2023-03" db="EMBL/GenBank/DDBJ databases">
        <title>Novel Species.</title>
        <authorList>
            <person name="Ma S."/>
        </authorList>
    </citation>
    <scope>NUCLEOTIDE SEQUENCE [LARGE SCALE GENOMIC DNA]</scope>
    <source>
        <strain evidence="1 2">LIND6LT2</strain>
    </source>
</reference>
<name>A0ABZ2Y721_9FIRM</name>
<sequence>MIITIDRFENGFAVVELENGKMINMPKELIPHGAREGTVLEIRIDSIETEKRKKEIEETAKNLWT</sequence>
<proteinExistence type="predicted"/>
<dbReference type="RefSeq" id="WP_341878121.1">
    <property type="nucleotide sequence ID" value="NZ_CP121687.1"/>
</dbReference>
<dbReference type="Proteomes" id="UP001486565">
    <property type="component" value="Chromosome"/>
</dbReference>
<dbReference type="EMBL" id="CP121687">
    <property type="protein sequence ID" value="WZL71157.1"/>
    <property type="molecule type" value="Genomic_DNA"/>
</dbReference>
<evidence type="ECO:0000313" key="2">
    <source>
        <dbReference type="Proteomes" id="UP001486565"/>
    </source>
</evidence>
<accession>A0ABZ2Y721</accession>
<organism evidence="1 2">
    <name type="scientific">Defluviitalea saccharophila</name>
    <dbReference type="NCBI Taxonomy" id="879970"/>
    <lineage>
        <taxon>Bacteria</taxon>
        <taxon>Bacillati</taxon>
        <taxon>Bacillota</taxon>
        <taxon>Clostridia</taxon>
        <taxon>Lachnospirales</taxon>
        <taxon>Defluviitaleaceae</taxon>
        <taxon>Defluviitalea</taxon>
    </lineage>
</organism>
<dbReference type="Pfam" id="PF11213">
    <property type="entry name" value="DUF3006"/>
    <property type="match status" value="1"/>
</dbReference>
<dbReference type="InterPro" id="IPR021377">
    <property type="entry name" value="DUF3006"/>
</dbReference>
<protein>
    <submittedName>
        <fullName evidence="1">DUF3006 domain-containing protein</fullName>
    </submittedName>
</protein>
<gene>
    <name evidence="1" type="ORF">QBE51_06470</name>
</gene>
<dbReference type="Gene3D" id="6.20.120.50">
    <property type="match status" value="1"/>
</dbReference>
<evidence type="ECO:0000313" key="1">
    <source>
        <dbReference type="EMBL" id="WZL71157.1"/>
    </source>
</evidence>